<keyword evidence="2" id="KW-1185">Reference proteome</keyword>
<dbReference type="Proteomes" id="UP001324427">
    <property type="component" value="Unassembled WGS sequence"/>
</dbReference>
<name>A0AAV9JCD5_9PEZI</name>
<dbReference type="EMBL" id="JAVFHQ010000037">
    <property type="protein sequence ID" value="KAK4542884.1"/>
    <property type="molecule type" value="Genomic_DNA"/>
</dbReference>
<organism evidence="1 2">
    <name type="scientific">Oleoguttula mirabilis</name>
    <dbReference type="NCBI Taxonomy" id="1507867"/>
    <lineage>
        <taxon>Eukaryota</taxon>
        <taxon>Fungi</taxon>
        <taxon>Dikarya</taxon>
        <taxon>Ascomycota</taxon>
        <taxon>Pezizomycotina</taxon>
        <taxon>Dothideomycetes</taxon>
        <taxon>Dothideomycetidae</taxon>
        <taxon>Mycosphaerellales</taxon>
        <taxon>Teratosphaeriaceae</taxon>
        <taxon>Oleoguttula</taxon>
    </lineage>
</organism>
<evidence type="ECO:0000313" key="1">
    <source>
        <dbReference type="EMBL" id="KAK4542884.1"/>
    </source>
</evidence>
<comment type="caution">
    <text evidence="1">The sequence shown here is derived from an EMBL/GenBank/DDBJ whole genome shotgun (WGS) entry which is preliminary data.</text>
</comment>
<sequence>MLPRLYPFEWTERRDSRLLLFAFERTIREEEWVGIVASFPGSDKPTIEEAKARYAHLIALSVATRAAWGLSE</sequence>
<gene>
    <name evidence="1" type="ORF">LTR36_006073</name>
</gene>
<dbReference type="AlphaFoldDB" id="A0AAV9JCD5"/>
<accession>A0AAV9JCD5</accession>
<proteinExistence type="predicted"/>
<protein>
    <submittedName>
        <fullName evidence="1">Uncharacterized protein</fullName>
    </submittedName>
</protein>
<evidence type="ECO:0000313" key="2">
    <source>
        <dbReference type="Proteomes" id="UP001324427"/>
    </source>
</evidence>
<reference evidence="1 2" key="1">
    <citation type="submission" date="2021-11" db="EMBL/GenBank/DDBJ databases">
        <title>Black yeast isolated from Biological Soil Crust.</title>
        <authorList>
            <person name="Kurbessoian T."/>
        </authorList>
    </citation>
    <scope>NUCLEOTIDE SEQUENCE [LARGE SCALE GENOMIC DNA]</scope>
    <source>
        <strain evidence="1 2">CCFEE 5522</strain>
    </source>
</reference>